<evidence type="ECO:0008006" key="7">
    <source>
        <dbReference type="Google" id="ProtNLM"/>
    </source>
</evidence>
<dbReference type="Gene3D" id="1.25.40.20">
    <property type="entry name" value="Ankyrin repeat-containing domain"/>
    <property type="match status" value="1"/>
</dbReference>
<name>A0A1E7FVE6_9STRA</name>
<dbReference type="EMBL" id="KV784353">
    <property type="protein sequence ID" value="OEU22122.1"/>
    <property type="molecule type" value="Genomic_DNA"/>
</dbReference>
<reference evidence="5 6" key="1">
    <citation type="submission" date="2016-09" db="EMBL/GenBank/DDBJ databases">
        <title>Extensive genetic diversity and differential bi-allelic expression allows diatom success in the polar Southern Ocean.</title>
        <authorList>
            <consortium name="DOE Joint Genome Institute"/>
            <person name="Mock T."/>
            <person name="Otillar R.P."/>
            <person name="Strauss J."/>
            <person name="Dupont C."/>
            <person name="Frickenhaus S."/>
            <person name="Maumus F."/>
            <person name="Mcmullan M."/>
            <person name="Sanges R."/>
            <person name="Schmutz J."/>
            <person name="Toseland A."/>
            <person name="Valas R."/>
            <person name="Veluchamy A."/>
            <person name="Ward B.J."/>
            <person name="Allen A."/>
            <person name="Barry K."/>
            <person name="Falciatore A."/>
            <person name="Ferrante M."/>
            <person name="Fortunato A.E."/>
            <person name="Gloeckner G."/>
            <person name="Gruber A."/>
            <person name="Hipkin R."/>
            <person name="Janech M."/>
            <person name="Kroth P."/>
            <person name="Leese F."/>
            <person name="Lindquist E."/>
            <person name="Lyon B.R."/>
            <person name="Martin J."/>
            <person name="Mayer C."/>
            <person name="Parker M."/>
            <person name="Quesneville H."/>
            <person name="Raymond J."/>
            <person name="Uhlig C."/>
            <person name="Valentin K.U."/>
            <person name="Worden A.Z."/>
            <person name="Armbrust E.V."/>
            <person name="Bowler C."/>
            <person name="Green B."/>
            <person name="Moulton V."/>
            <person name="Van Oosterhout C."/>
            <person name="Grigoriev I."/>
        </authorList>
    </citation>
    <scope>NUCLEOTIDE SEQUENCE [LARGE SCALE GENOMIC DNA]</scope>
    <source>
        <strain evidence="5 6">CCMP1102</strain>
    </source>
</reference>
<dbReference type="InterPro" id="IPR052420">
    <property type="entry name" value="Espin/Espin-like"/>
</dbReference>
<dbReference type="OrthoDB" id="41796at2759"/>
<protein>
    <recommendedName>
        <fullName evidence="7">Ankyrin</fullName>
    </recommendedName>
</protein>
<dbReference type="GO" id="GO:0051017">
    <property type="term" value="P:actin filament bundle assembly"/>
    <property type="evidence" value="ECO:0007669"/>
    <property type="project" value="TreeGrafter"/>
</dbReference>
<gene>
    <name evidence="5" type="ORF">FRACYDRAFT_232276</name>
</gene>
<accession>A0A1E7FVE6</accession>
<dbReference type="GO" id="GO:0005737">
    <property type="term" value="C:cytoplasm"/>
    <property type="evidence" value="ECO:0007669"/>
    <property type="project" value="TreeGrafter"/>
</dbReference>
<dbReference type="KEGG" id="fcy:FRACYDRAFT_232276"/>
<keyword evidence="1" id="KW-0677">Repeat</keyword>
<dbReference type="InParanoid" id="A0A1E7FVE6"/>
<dbReference type="AlphaFoldDB" id="A0A1E7FVE6"/>
<keyword evidence="2" id="KW-0040">ANK repeat</keyword>
<proteinExistence type="predicted"/>
<keyword evidence="3" id="KW-0175">Coiled coil</keyword>
<dbReference type="Proteomes" id="UP000095751">
    <property type="component" value="Unassembled WGS sequence"/>
</dbReference>
<evidence type="ECO:0000256" key="3">
    <source>
        <dbReference type="SAM" id="Coils"/>
    </source>
</evidence>
<evidence type="ECO:0000256" key="2">
    <source>
        <dbReference type="ARBA" id="ARBA00023043"/>
    </source>
</evidence>
<feature type="region of interest" description="Disordered" evidence="4">
    <location>
        <begin position="357"/>
        <end position="379"/>
    </location>
</feature>
<evidence type="ECO:0000313" key="5">
    <source>
        <dbReference type="EMBL" id="OEU22122.1"/>
    </source>
</evidence>
<dbReference type="PANTHER" id="PTHR24153">
    <property type="entry name" value="ESPIN"/>
    <property type="match status" value="1"/>
</dbReference>
<evidence type="ECO:0000313" key="6">
    <source>
        <dbReference type="Proteomes" id="UP000095751"/>
    </source>
</evidence>
<sequence>MSSSSSSSSSTKLLEVSYQESATELFLAIEEMEWRDAYDIIESDPNQVQTWVQSTGTEHTTFNWSEWRRLPIHEACMRRAPAWFVSELLSKFPESACMTTNLGEYPLHLAVDKACAPEVVNLIIVANWNAIVSQDQAGRTPLDIVDREELLQTEDYRIIFESLGRCHKTYMDIQKATHAEKVALTRKQKLTFNAVSKRHQEDLKVEYDKQAKLQKDVEDLKKEIENMKELNNNKDDQIEKHMQQKDVWLAGIRELESKEACQRRELDSERSQVKNLLHTIERKEDEIRGKDTHIHVLSKDLRSIAFSNETDVMESLIETEQSMRTMVSNQIALQKILSSKSRSLKSLLKQRGIAVPKIDNNQQIPEEEKSKHGNDDDNFVEDDAASAAMMAAALAALQPTATGTKN</sequence>
<dbReference type="InterPro" id="IPR036770">
    <property type="entry name" value="Ankyrin_rpt-contain_sf"/>
</dbReference>
<evidence type="ECO:0000256" key="4">
    <source>
        <dbReference type="SAM" id="MobiDB-lite"/>
    </source>
</evidence>
<feature type="compositionally biased region" description="Basic and acidic residues" evidence="4">
    <location>
        <begin position="366"/>
        <end position="375"/>
    </location>
</feature>
<feature type="coiled-coil region" evidence="3">
    <location>
        <begin position="203"/>
        <end position="286"/>
    </location>
</feature>
<keyword evidence="6" id="KW-1185">Reference proteome</keyword>
<dbReference type="PANTHER" id="PTHR24153:SF8">
    <property type="entry name" value="FORKED, ISOFORM F"/>
    <property type="match status" value="1"/>
</dbReference>
<dbReference type="GO" id="GO:0051015">
    <property type="term" value="F:actin filament binding"/>
    <property type="evidence" value="ECO:0007669"/>
    <property type="project" value="TreeGrafter"/>
</dbReference>
<evidence type="ECO:0000256" key="1">
    <source>
        <dbReference type="ARBA" id="ARBA00022737"/>
    </source>
</evidence>
<organism evidence="5 6">
    <name type="scientific">Fragilariopsis cylindrus CCMP1102</name>
    <dbReference type="NCBI Taxonomy" id="635003"/>
    <lineage>
        <taxon>Eukaryota</taxon>
        <taxon>Sar</taxon>
        <taxon>Stramenopiles</taxon>
        <taxon>Ochrophyta</taxon>
        <taxon>Bacillariophyta</taxon>
        <taxon>Bacillariophyceae</taxon>
        <taxon>Bacillariophycidae</taxon>
        <taxon>Bacillariales</taxon>
        <taxon>Bacillariaceae</taxon>
        <taxon>Fragilariopsis</taxon>
    </lineage>
</organism>